<name>M1V4M7_CYAM1</name>
<dbReference type="OrthoDB" id="5824at2759"/>
<accession>M1V4M7</accession>
<dbReference type="Proteomes" id="UP000007014">
    <property type="component" value="Chromosome 6"/>
</dbReference>
<keyword evidence="4" id="KW-1185">Reference proteome</keyword>
<dbReference type="eggNOG" id="KOG0747">
    <property type="taxonomic scope" value="Eukaryota"/>
</dbReference>
<reference evidence="3 4" key="1">
    <citation type="journal article" date="2004" name="Nature">
        <title>Genome sequence of the ultrasmall unicellular red alga Cyanidioschyzon merolae 10D.</title>
        <authorList>
            <person name="Matsuzaki M."/>
            <person name="Misumi O."/>
            <person name="Shin-i T."/>
            <person name="Maruyama S."/>
            <person name="Takahara M."/>
            <person name="Miyagishima S."/>
            <person name="Mori T."/>
            <person name="Nishida K."/>
            <person name="Yagisawa F."/>
            <person name="Nishida K."/>
            <person name="Yoshida Y."/>
            <person name="Nishimura Y."/>
            <person name="Nakao S."/>
            <person name="Kobayashi T."/>
            <person name="Momoyama Y."/>
            <person name="Higashiyama T."/>
            <person name="Minoda A."/>
            <person name="Sano M."/>
            <person name="Nomoto H."/>
            <person name="Oishi K."/>
            <person name="Hayashi H."/>
            <person name="Ohta F."/>
            <person name="Nishizaka S."/>
            <person name="Haga S."/>
            <person name="Miura S."/>
            <person name="Morishita T."/>
            <person name="Kabeya Y."/>
            <person name="Terasawa K."/>
            <person name="Suzuki Y."/>
            <person name="Ishii Y."/>
            <person name="Asakawa S."/>
            <person name="Takano H."/>
            <person name="Ohta N."/>
            <person name="Kuroiwa H."/>
            <person name="Tanaka K."/>
            <person name="Shimizu N."/>
            <person name="Sugano S."/>
            <person name="Sato N."/>
            <person name="Nozaki H."/>
            <person name="Ogasawara N."/>
            <person name="Kohara Y."/>
            <person name="Kuroiwa T."/>
        </authorList>
    </citation>
    <scope>NUCLEOTIDE SEQUENCE [LARGE SCALE GENOMIC DNA]</scope>
    <source>
        <strain evidence="3 4">10D</strain>
    </source>
</reference>
<dbReference type="EMBL" id="AP006488">
    <property type="protein sequence ID" value="BAM79520.1"/>
    <property type="molecule type" value="Genomic_DNA"/>
</dbReference>
<gene>
    <name evidence="3" type="ORF">CYME_CMF166C</name>
</gene>
<dbReference type="AlphaFoldDB" id="M1V4M7"/>
<dbReference type="InterPro" id="IPR036291">
    <property type="entry name" value="NAD(P)-bd_dom_sf"/>
</dbReference>
<protein>
    <recommendedName>
        <fullName evidence="5">NAD-dependent epimerase/dehydratase domain-containing protein</fullName>
    </recommendedName>
</protein>
<proteinExistence type="inferred from homology"/>
<comment type="similarity">
    <text evidence="1">Belongs to the NAD(P)-dependent epimerase/dehydratase family.</text>
</comment>
<evidence type="ECO:0000256" key="1">
    <source>
        <dbReference type="ARBA" id="ARBA00007637"/>
    </source>
</evidence>
<dbReference type="GeneID" id="16992973"/>
<dbReference type="SUPFAM" id="SSF51735">
    <property type="entry name" value="NAD(P)-binding Rossmann-fold domains"/>
    <property type="match status" value="1"/>
</dbReference>
<evidence type="ECO:0000256" key="2">
    <source>
        <dbReference type="ARBA" id="ARBA00023027"/>
    </source>
</evidence>
<dbReference type="STRING" id="280699.M1V4M7"/>
<dbReference type="KEGG" id="cme:CYME_CMF166C"/>
<dbReference type="PANTHER" id="PTHR43574">
    <property type="entry name" value="EPIMERASE-RELATED"/>
    <property type="match status" value="1"/>
</dbReference>
<dbReference type="Gene3D" id="3.40.50.720">
    <property type="entry name" value="NAD(P)-binding Rossmann-like Domain"/>
    <property type="match status" value="1"/>
</dbReference>
<dbReference type="Gramene" id="CMF166CT">
    <property type="protein sequence ID" value="CMF166CT"/>
    <property type="gene ID" value="CMF166C"/>
</dbReference>
<dbReference type="HOGENOM" id="CLU_685809_0_0_1"/>
<dbReference type="RefSeq" id="XP_005535806.1">
    <property type="nucleotide sequence ID" value="XM_005535749.1"/>
</dbReference>
<reference evidence="3 4" key="2">
    <citation type="journal article" date="2007" name="BMC Biol.">
        <title>A 100%-complete sequence reveals unusually simple genomic features in the hot-spring red alga Cyanidioschyzon merolae.</title>
        <authorList>
            <person name="Nozaki H."/>
            <person name="Takano H."/>
            <person name="Misumi O."/>
            <person name="Terasawa K."/>
            <person name="Matsuzaki M."/>
            <person name="Maruyama S."/>
            <person name="Nishida K."/>
            <person name="Yagisawa F."/>
            <person name="Yoshida Y."/>
            <person name="Fujiwara T."/>
            <person name="Takio S."/>
            <person name="Tamura K."/>
            <person name="Chung S.J."/>
            <person name="Nakamura S."/>
            <person name="Kuroiwa H."/>
            <person name="Tanaka K."/>
            <person name="Sato N."/>
            <person name="Kuroiwa T."/>
        </authorList>
    </citation>
    <scope>NUCLEOTIDE SEQUENCE [LARGE SCALE GENOMIC DNA]</scope>
    <source>
        <strain evidence="3 4">10D</strain>
    </source>
</reference>
<sequence length="402" mass="44643">MQTAKTTVQRRGRPYPALLFVQQPTRTLPGHRFPLRALSRLQRPGLASRLSSWRLVTERETSPTSLLIVPLGYVTTAVACLWVHGKHCETSPQPHSGAEDSAPALPQSVVACYRQGSEVADYRLLLQDRVCLSLSQCVEPDHLKLITHVLVHGEWISWLEHVVGDGLLPSLRWIGLLSSTSLYAPGGESWIDESAPLDLSTEKAAACWQAEQRAGELAHRLEVRLARFRLGAVYGPIPPSLRGKRGWTRRSVLDTMLAYHEHSETRQGSRRPRDTLVNRIHVADAARLLLSGVAQRAKGVFNLVDNEPATRAQVEDYAAQSRTGQLSAISSESRLQKRIRNHTAKAVLLGGSADLWYPSYREGIRAIAEGEMFPFHVDQLPERLSATSDAHKSRNANPGRIE</sequence>
<organism evidence="3 4">
    <name type="scientific">Cyanidioschyzon merolae (strain NIES-3377 / 10D)</name>
    <name type="common">Unicellular red alga</name>
    <dbReference type="NCBI Taxonomy" id="280699"/>
    <lineage>
        <taxon>Eukaryota</taxon>
        <taxon>Rhodophyta</taxon>
        <taxon>Bangiophyceae</taxon>
        <taxon>Cyanidiales</taxon>
        <taxon>Cyanidiaceae</taxon>
        <taxon>Cyanidioschyzon</taxon>
    </lineage>
</organism>
<keyword evidence="2" id="KW-0520">NAD</keyword>
<evidence type="ECO:0008006" key="5">
    <source>
        <dbReference type="Google" id="ProtNLM"/>
    </source>
</evidence>
<evidence type="ECO:0000313" key="3">
    <source>
        <dbReference type="EMBL" id="BAM79520.1"/>
    </source>
</evidence>
<evidence type="ECO:0000313" key="4">
    <source>
        <dbReference type="Proteomes" id="UP000007014"/>
    </source>
</evidence>